<dbReference type="OrthoDB" id="3268246at2759"/>
<keyword evidence="9" id="KW-0653">Protein transport</keyword>
<organism evidence="15 16">
    <name type="scientific">Trichomonascus ciferrii</name>
    <dbReference type="NCBI Taxonomy" id="44093"/>
    <lineage>
        <taxon>Eukaryota</taxon>
        <taxon>Fungi</taxon>
        <taxon>Dikarya</taxon>
        <taxon>Ascomycota</taxon>
        <taxon>Saccharomycotina</taxon>
        <taxon>Dipodascomycetes</taxon>
        <taxon>Dipodascales</taxon>
        <taxon>Trichomonascaceae</taxon>
        <taxon>Trichomonascus</taxon>
        <taxon>Trichomonascus ciferrii complex</taxon>
    </lineage>
</organism>
<evidence type="ECO:0000259" key="13">
    <source>
        <dbReference type="PROSITE" id="PS50166"/>
    </source>
</evidence>
<comment type="similarity">
    <text evidence="3">Belongs to the APC10 family.</text>
</comment>
<keyword evidence="7" id="KW-0132">Cell division</keyword>
<dbReference type="Proteomes" id="UP000761534">
    <property type="component" value="Unassembled WGS sequence"/>
</dbReference>
<dbReference type="GO" id="GO:0005049">
    <property type="term" value="F:nuclear export signal receptor activity"/>
    <property type="evidence" value="ECO:0007669"/>
    <property type="project" value="TreeGrafter"/>
</dbReference>
<keyword evidence="8" id="KW-0498">Mitosis</keyword>
<dbReference type="CDD" id="cd08366">
    <property type="entry name" value="APC10"/>
    <property type="match status" value="1"/>
</dbReference>
<dbReference type="InterPro" id="IPR016901">
    <property type="entry name" value="APC10/Doc1"/>
</dbReference>
<dbReference type="PANTHER" id="PTHR10997">
    <property type="entry name" value="IMPORTIN-7, 8, 11"/>
    <property type="match status" value="1"/>
</dbReference>
<dbReference type="InterPro" id="IPR001494">
    <property type="entry name" value="Importin-beta_N"/>
</dbReference>
<dbReference type="PANTHER" id="PTHR10997:SF8">
    <property type="entry name" value="EXPORTIN-2"/>
    <property type="match status" value="1"/>
</dbReference>
<evidence type="ECO:0000256" key="7">
    <source>
        <dbReference type="ARBA" id="ARBA00022618"/>
    </source>
</evidence>
<dbReference type="GO" id="GO:0005680">
    <property type="term" value="C:anaphase-promoting complex"/>
    <property type="evidence" value="ECO:0007669"/>
    <property type="project" value="InterPro"/>
</dbReference>
<dbReference type="PROSITE" id="PS51284">
    <property type="entry name" value="DOC"/>
    <property type="match status" value="1"/>
</dbReference>
<dbReference type="InterPro" id="IPR004939">
    <property type="entry name" value="APC_su10/DOC_dom"/>
</dbReference>
<keyword evidence="6" id="KW-0963">Cytoplasm</keyword>
<evidence type="ECO:0000256" key="5">
    <source>
        <dbReference type="ARBA" id="ARBA00022448"/>
    </source>
</evidence>
<feature type="domain" description="Importin N-terminal" evidence="13">
    <location>
        <begin position="249"/>
        <end position="322"/>
    </location>
</feature>
<keyword evidence="5" id="KW-0813">Transport</keyword>
<protein>
    <recommendedName>
        <fullName evidence="17">DOC domain-containing protein</fullName>
    </recommendedName>
</protein>
<evidence type="ECO:0000256" key="10">
    <source>
        <dbReference type="ARBA" id="ARBA00023242"/>
    </source>
</evidence>
<keyword evidence="10" id="KW-0539">Nucleus</keyword>
<dbReference type="InterPro" id="IPR011989">
    <property type="entry name" value="ARM-like"/>
</dbReference>
<gene>
    <name evidence="15" type="ORF">TRICI_002353</name>
</gene>
<proteinExistence type="inferred from homology"/>
<dbReference type="Pfam" id="PF08506">
    <property type="entry name" value="Cse1"/>
    <property type="match status" value="1"/>
</dbReference>
<dbReference type="SUPFAM" id="SSF48371">
    <property type="entry name" value="ARM repeat"/>
    <property type="match status" value="1"/>
</dbReference>
<dbReference type="AlphaFoldDB" id="A0A642V8D9"/>
<keyword evidence="16" id="KW-1185">Reference proteome</keyword>
<dbReference type="InterPro" id="IPR016024">
    <property type="entry name" value="ARM-type_fold"/>
</dbReference>
<evidence type="ECO:0000256" key="2">
    <source>
        <dbReference type="ARBA" id="ARBA00004496"/>
    </source>
</evidence>
<dbReference type="FunFam" id="1.25.10.10:FF:000057">
    <property type="entry name" value="Exportin-2 isoform 1"/>
    <property type="match status" value="1"/>
</dbReference>
<dbReference type="VEuPathDB" id="FungiDB:TRICI_002353"/>
<dbReference type="GO" id="GO:0051301">
    <property type="term" value="P:cell division"/>
    <property type="evidence" value="ECO:0007669"/>
    <property type="project" value="UniProtKB-KW"/>
</dbReference>
<sequence>MSGSAESSDVEEWDEYGLSSGSNDFAGGRIEVETNQDTDDYDDEDNEELSESVEDAAEGAASSAQFTTEEALIESYNSGIKEMEKLGLTDIGNLASWTLSSFKQNNGVEALKDDNPLTFWQSDGPQPHHIDIHFSKRVSVERISFFTDYSVDESYTPNKIAVSTGTGYHDLMQLALLESEEAKGWIHIPLNNIREDGVIKTFLIRFTILSNLQNGKDTHLRSLKVYSPTGDNIGNQLAGEVGFTSIAMKSESVIRYEVQNGFAILLLHIVASTEFPMHVRLAGAVFFKNFIKRKWTDEEGNYKLPQDDVNNLKAEIISLMISLPQNLQAQIGEAVSIMADSDFPDRWQNLVPTLVGQLGTDAKTNNGVLAVAHSIFGRWRPLFRSDALFLEIKLVLDQFSVPFLTLLKQTDEQIQQNRDNKAVLGDLFNTMLLITKIFFDLNCQDIPEFFEDNMNTCFEVFHRYLEYSNPVLETDDDEEIGLIESVKSSICEVLELYTQRYEDEFASLLPNFVNTTWNLLTTTGQQPKYDILVSRSLAFLTAVAKIQRQVHIFEEPLEQVVRMIVLPNMALRTSDEELFEDDPIEYTRRDLEGSDSDTRRRAATDFIRELTEKLESKATQVVMTYVQGYLENYEKNKTENWRDKDAATFLYSAIAAKGNVTSAGVSATNILLDVVAFFTQHIAPDLVATDINPILKVDAIKYIHTFRNQLTKDQLKEAFPLLSSHLSSSEYVVYTYTAITIERILSIRVNNNSALMFQRADVEPYAKDLLISLFNLIMKSNKSPEKLAENEFLMKCIMRILVTIQEGMAPFGEEMLQQLVGIVNEISKNPSNPRFSHYTFESIGSIIRFCGSSIGFQKTESLIMPTCMQILQQDIQEFAPYVFQILAQLLRATPVSAGLSDSYRSLIGPLMAPTLWESRGNIPALVSLLQAILVHGGSSSIVSSGSIEPLLGVFQKLIASKVTDGYGLDLLEEIFLGIPLDALENYVQQIGVLLLQRLQNSKTDRFVARLSKFVYFLSAIENRPGLGPDFSISVFDRVQDGIFKQILIQFFLPTTLKINGAHDRKIAAVGLTKILTQTQKFTTGMYVDQFVPSLDILIKLLQTEIAESLNDDSQVILEVESEEVTFGSSFSKLSTTSTRNVDPAPSVTNPVQFFIGELKRVTSSNNQLAGLMSGLGNESREYLVKHGF</sequence>
<dbReference type="EMBL" id="SWFS01000161">
    <property type="protein sequence ID" value="KAA8915504.1"/>
    <property type="molecule type" value="Genomic_DNA"/>
</dbReference>
<dbReference type="InterPro" id="IPR008979">
    <property type="entry name" value="Galactose-bd-like_sf"/>
</dbReference>
<comment type="similarity">
    <text evidence="4">Belongs to the XPO2/CSE1 family.</text>
</comment>
<evidence type="ECO:0000256" key="12">
    <source>
        <dbReference type="SAM" id="MobiDB-lite"/>
    </source>
</evidence>
<feature type="domain" description="DOC" evidence="14">
    <location>
        <begin position="67"/>
        <end position="252"/>
    </location>
</feature>
<evidence type="ECO:0000313" key="15">
    <source>
        <dbReference type="EMBL" id="KAA8915504.1"/>
    </source>
</evidence>
<comment type="caution">
    <text evidence="15">The sequence shown here is derived from an EMBL/GenBank/DDBJ whole genome shotgun (WGS) entry which is preliminary data.</text>
</comment>
<evidence type="ECO:0000256" key="3">
    <source>
        <dbReference type="ARBA" id="ARBA00006762"/>
    </source>
</evidence>
<dbReference type="InterPro" id="IPR005043">
    <property type="entry name" value="XPO2_C"/>
</dbReference>
<dbReference type="SUPFAM" id="SSF49785">
    <property type="entry name" value="Galactose-binding domain-like"/>
    <property type="match status" value="1"/>
</dbReference>
<evidence type="ECO:0008006" key="17">
    <source>
        <dbReference type="Google" id="ProtNLM"/>
    </source>
</evidence>
<evidence type="ECO:0000256" key="9">
    <source>
        <dbReference type="ARBA" id="ARBA00022927"/>
    </source>
</evidence>
<name>A0A642V8D9_9ASCO</name>
<dbReference type="SMART" id="SM00913">
    <property type="entry name" value="IBN_N"/>
    <property type="match status" value="1"/>
</dbReference>
<dbReference type="Pfam" id="PF03810">
    <property type="entry name" value="IBN_N"/>
    <property type="match status" value="1"/>
</dbReference>
<evidence type="ECO:0000256" key="1">
    <source>
        <dbReference type="ARBA" id="ARBA00004123"/>
    </source>
</evidence>
<dbReference type="GO" id="GO:0005829">
    <property type="term" value="C:cytosol"/>
    <property type="evidence" value="ECO:0007669"/>
    <property type="project" value="TreeGrafter"/>
</dbReference>
<reference evidence="15" key="1">
    <citation type="journal article" date="2019" name="G3 (Bethesda)">
        <title>Genome Assemblies of Two Rare Opportunistic Yeast Pathogens: Diutina rugosa (syn. Candida rugosa) and Trichomonascus ciferrii (syn. Candida ciferrii).</title>
        <authorList>
            <person name="Mixao V."/>
            <person name="Saus E."/>
            <person name="Hansen A.P."/>
            <person name="Lass-Florl C."/>
            <person name="Gabaldon T."/>
        </authorList>
    </citation>
    <scope>NUCLEOTIDE SEQUENCE</scope>
    <source>
        <strain evidence="15">CBS 4856</strain>
    </source>
</reference>
<evidence type="ECO:0000256" key="4">
    <source>
        <dbReference type="ARBA" id="ARBA00008669"/>
    </source>
</evidence>
<dbReference type="GO" id="GO:0031267">
    <property type="term" value="F:small GTPase binding"/>
    <property type="evidence" value="ECO:0007669"/>
    <property type="project" value="InterPro"/>
</dbReference>
<dbReference type="GO" id="GO:0005635">
    <property type="term" value="C:nuclear envelope"/>
    <property type="evidence" value="ECO:0007669"/>
    <property type="project" value="TreeGrafter"/>
</dbReference>
<keyword evidence="11" id="KW-0131">Cell cycle</keyword>
<dbReference type="GO" id="GO:0031145">
    <property type="term" value="P:anaphase-promoting complex-dependent catabolic process"/>
    <property type="evidence" value="ECO:0007669"/>
    <property type="project" value="InterPro"/>
</dbReference>
<dbReference type="Pfam" id="PF03256">
    <property type="entry name" value="ANAPC10"/>
    <property type="match status" value="1"/>
</dbReference>
<dbReference type="Gene3D" id="1.25.10.10">
    <property type="entry name" value="Leucine-rich Repeat Variant"/>
    <property type="match status" value="1"/>
</dbReference>
<feature type="compositionally biased region" description="Acidic residues" evidence="12">
    <location>
        <begin position="34"/>
        <end position="57"/>
    </location>
</feature>
<dbReference type="PROSITE" id="PS50166">
    <property type="entry name" value="IMPORTIN_B_NT"/>
    <property type="match status" value="1"/>
</dbReference>
<accession>A0A642V8D9</accession>
<comment type="subcellular location">
    <subcellularLocation>
        <location evidence="2">Cytoplasm</location>
    </subcellularLocation>
    <subcellularLocation>
        <location evidence="1">Nucleus</location>
    </subcellularLocation>
</comment>
<evidence type="ECO:0000259" key="14">
    <source>
        <dbReference type="PROSITE" id="PS51284"/>
    </source>
</evidence>
<evidence type="ECO:0000256" key="8">
    <source>
        <dbReference type="ARBA" id="ARBA00022776"/>
    </source>
</evidence>
<evidence type="ECO:0000313" key="16">
    <source>
        <dbReference type="Proteomes" id="UP000761534"/>
    </source>
</evidence>
<evidence type="ECO:0000256" key="6">
    <source>
        <dbReference type="ARBA" id="ARBA00022490"/>
    </source>
</evidence>
<dbReference type="SMART" id="SM01337">
    <property type="entry name" value="APC10"/>
    <property type="match status" value="1"/>
</dbReference>
<dbReference type="GO" id="GO:0006606">
    <property type="term" value="P:protein import into nucleus"/>
    <property type="evidence" value="ECO:0007669"/>
    <property type="project" value="TreeGrafter"/>
</dbReference>
<dbReference type="GO" id="GO:0006611">
    <property type="term" value="P:protein export from nucleus"/>
    <property type="evidence" value="ECO:0007669"/>
    <property type="project" value="TreeGrafter"/>
</dbReference>
<dbReference type="Gene3D" id="2.60.120.260">
    <property type="entry name" value="Galactose-binding domain-like"/>
    <property type="match status" value="1"/>
</dbReference>
<dbReference type="Pfam" id="PF03378">
    <property type="entry name" value="CAS_CSE1"/>
    <property type="match status" value="1"/>
</dbReference>
<dbReference type="InterPro" id="IPR013713">
    <property type="entry name" value="XPO2_central"/>
</dbReference>
<feature type="region of interest" description="Disordered" evidence="12">
    <location>
        <begin position="1"/>
        <end position="66"/>
    </location>
</feature>
<evidence type="ECO:0000256" key="11">
    <source>
        <dbReference type="ARBA" id="ARBA00023306"/>
    </source>
</evidence>